<reference evidence="2 3" key="1">
    <citation type="submission" date="2020-01" db="EMBL/GenBank/DDBJ databases">
        <authorList>
            <person name="Chen J."/>
            <person name="Zhu S."/>
            <person name="Yang J."/>
        </authorList>
    </citation>
    <scope>NUCLEOTIDE SEQUENCE [LARGE SCALE GENOMIC DNA]</scope>
    <source>
        <strain evidence="2 3">345S023</strain>
    </source>
</reference>
<dbReference type="InterPro" id="IPR007235">
    <property type="entry name" value="Glyco_trans_28_C"/>
</dbReference>
<protein>
    <recommendedName>
        <fullName evidence="1">Glycosyl transferase family 28 C-terminal domain-containing protein</fullName>
    </recommendedName>
</protein>
<evidence type="ECO:0000313" key="2">
    <source>
        <dbReference type="EMBL" id="NDV92562.1"/>
    </source>
</evidence>
<accession>A0A7X5LNG1</accession>
<comment type="caution">
    <text evidence="2">The sequence shown here is derived from an EMBL/GenBank/DDBJ whole genome shotgun (WGS) entry which is preliminary data.</text>
</comment>
<dbReference type="SUPFAM" id="SSF53756">
    <property type="entry name" value="UDP-Glycosyltransferase/glycogen phosphorylase"/>
    <property type="match status" value="1"/>
</dbReference>
<keyword evidence="3" id="KW-1185">Reference proteome</keyword>
<dbReference type="EMBL" id="JAAAWN010000024">
    <property type="protein sequence ID" value="NDV92562.1"/>
    <property type="molecule type" value="Genomic_DNA"/>
</dbReference>
<name>A0A7X5LNG1_9ALTE</name>
<dbReference type="RefSeq" id="WP_163087384.1">
    <property type="nucleotide sequence ID" value="NZ_JAAAWN010000024.1"/>
</dbReference>
<proteinExistence type="predicted"/>
<gene>
    <name evidence="2" type="ORF">GTH32_15415</name>
</gene>
<organism evidence="2 3">
    <name type="scientific">Alteromonas profundi</name>
    <dbReference type="NCBI Taxonomy" id="2696062"/>
    <lineage>
        <taxon>Bacteria</taxon>
        <taxon>Pseudomonadati</taxon>
        <taxon>Pseudomonadota</taxon>
        <taxon>Gammaproteobacteria</taxon>
        <taxon>Alteromonadales</taxon>
        <taxon>Alteromonadaceae</taxon>
        <taxon>Alteromonas/Salinimonas group</taxon>
        <taxon>Alteromonas</taxon>
    </lineage>
</organism>
<evidence type="ECO:0000313" key="3">
    <source>
        <dbReference type="Proteomes" id="UP000470213"/>
    </source>
</evidence>
<sequence>MPQQKPNSQKPKLLYYIHHHGNGHIARAKKLVPLAEKYADVSLLIGHHAFKAVVAEALSNREIFTLPAKCQGNTAKARSFDAAFEGVPLSPSSCHRAYYFYQLVNETLFTGFISDVSAELTIYARGAGLPVLMQRHTGDISGDPTQVFAYHCAQALYAPYPSQFEAPDFAFLNKTTFLGCIAASTNNSPVIKKGITVIHNDAQVINAICEALLPYEMPISVIGGDKTQLRYLNQVTHNEQVDSIIAHAQTDIVFCSGGNNTLCELLSVGKKLIVVPASRPYEEQNAKAKRLSEIGAAVCLEKDELHEKINILHAVDHAKSLNADTLATIKNETVSALWQRNFEALVKEHLL</sequence>
<dbReference type="Pfam" id="PF04101">
    <property type="entry name" value="Glyco_tran_28_C"/>
    <property type="match status" value="1"/>
</dbReference>
<feature type="domain" description="Glycosyl transferase family 28 C-terminal" evidence="1">
    <location>
        <begin position="234"/>
        <end position="327"/>
    </location>
</feature>
<dbReference type="AlphaFoldDB" id="A0A7X5LNG1"/>
<dbReference type="Gene3D" id="3.40.50.2000">
    <property type="entry name" value="Glycogen Phosphorylase B"/>
    <property type="match status" value="1"/>
</dbReference>
<dbReference type="Proteomes" id="UP000470213">
    <property type="component" value="Unassembled WGS sequence"/>
</dbReference>
<evidence type="ECO:0000259" key="1">
    <source>
        <dbReference type="Pfam" id="PF04101"/>
    </source>
</evidence>
<dbReference type="GO" id="GO:0016758">
    <property type="term" value="F:hexosyltransferase activity"/>
    <property type="evidence" value="ECO:0007669"/>
    <property type="project" value="InterPro"/>
</dbReference>